<evidence type="ECO:0000313" key="5">
    <source>
        <dbReference type="Proteomes" id="UP000817854"/>
    </source>
</evidence>
<dbReference type="Pfam" id="PF13649">
    <property type="entry name" value="Methyltransf_25"/>
    <property type="match status" value="1"/>
</dbReference>
<name>A0ABX0IN02_9FLAO</name>
<reference evidence="4" key="1">
    <citation type="submission" date="2019-05" db="EMBL/GenBank/DDBJ databases">
        <authorList>
            <person name="Lianzixin W."/>
        </authorList>
    </citation>
    <scope>NUCLEOTIDE SEQUENCE</scope>
    <source>
        <strain evidence="4">EC11</strain>
    </source>
</reference>
<feature type="domain" description="Methyltransferase" evidence="3">
    <location>
        <begin position="46"/>
        <end position="138"/>
    </location>
</feature>
<dbReference type="Proteomes" id="UP000817854">
    <property type="component" value="Unassembled WGS sequence"/>
</dbReference>
<dbReference type="GO" id="GO:0032259">
    <property type="term" value="P:methylation"/>
    <property type="evidence" value="ECO:0007669"/>
    <property type="project" value="UniProtKB-KW"/>
</dbReference>
<accession>A0ABX0IN02</accession>
<keyword evidence="2" id="KW-0808">Transferase</keyword>
<evidence type="ECO:0000256" key="2">
    <source>
        <dbReference type="ARBA" id="ARBA00022679"/>
    </source>
</evidence>
<dbReference type="PANTHER" id="PTHR43861:SF1">
    <property type="entry name" value="TRANS-ACONITATE 2-METHYLTRANSFERASE"/>
    <property type="match status" value="1"/>
</dbReference>
<dbReference type="Gene3D" id="3.40.50.150">
    <property type="entry name" value="Vaccinia Virus protein VP39"/>
    <property type="match status" value="1"/>
</dbReference>
<dbReference type="PANTHER" id="PTHR43861">
    <property type="entry name" value="TRANS-ACONITATE 2-METHYLTRANSFERASE-RELATED"/>
    <property type="match status" value="1"/>
</dbReference>
<organism evidence="4 5">
    <name type="scientific">Flavobacterium jejuense</name>
    <dbReference type="NCBI Taxonomy" id="1544455"/>
    <lineage>
        <taxon>Bacteria</taxon>
        <taxon>Pseudomonadati</taxon>
        <taxon>Bacteroidota</taxon>
        <taxon>Flavobacteriia</taxon>
        <taxon>Flavobacteriales</taxon>
        <taxon>Flavobacteriaceae</taxon>
        <taxon>Flavobacterium</taxon>
    </lineage>
</organism>
<evidence type="ECO:0000256" key="1">
    <source>
        <dbReference type="ARBA" id="ARBA00022603"/>
    </source>
</evidence>
<keyword evidence="1 4" id="KW-0489">Methyltransferase</keyword>
<dbReference type="GO" id="GO:0008168">
    <property type="term" value="F:methyltransferase activity"/>
    <property type="evidence" value="ECO:0007669"/>
    <property type="project" value="UniProtKB-KW"/>
</dbReference>
<evidence type="ECO:0000313" key="4">
    <source>
        <dbReference type="EMBL" id="NHN24601.1"/>
    </source>
</evidence>
<gene>
    <name evidence="4" type="ORF">FIA58_002835</name>
</gene>
<dbReference type="RefSeq" id="WP_140959854.1">
    <property type="nucleotide sequence ID" value="NZ_VEVQ02000002.1"/>
</dbReference>
<dbReference type="CDD" id="cd02440">
    <property type="entry name" value="AdoMet_MTases"/>
    <property type="match status" value="1"/>
</dbReference>
<reference evidence="4" key="2">
    <citation type="submission" date="2020-02" db="EMBL/GenBank/DDBJ databases">
        <title>Flavobacterium profundi sp. nov., isolated from a deep-sea seamount.</title>
        <authorList>
            <person name="Zhang D.-C."/>
        </authorList>
    </citation>
    <scope>NUCLEOTIDE SEQUENCE</scope>
    <source>
        <strain evidence="4">EC11</strain>
    </source>
</reference>
<keyword evidence="5" id="KW-1185">Reference proteome</keyword>
<sequence length="213" mass="24687">MDKYKETFDTWNKIAQIYQDKFMDLDLYNKSYDSFLELIPKKNACILDIGCGPGNITKYLLSKNANLKIKGIDISENMIKLAKKNNPLAQFEVIDSREIDSLHQIFDAILCGFCIPYMSQSDCLKLIIDCYNLLNNSGVLYLSFVEGDYEKSGFISGSNGNRAYFYYHNLEFLEKILKENLFEVSRLYFEKYKKTDGSEEKHTILIVQKKSTC</sequence>
<dbReference type="InterPro" id="IPR041698">
    <property type="entry name" value="Methyltransf_25"/>
</dbReference>
<comment type="caution">
    <text evidence="4">The sequence shown here is derived from an EMBL/GenBank/DDBJ whole genome shotgun (WGS) entry which is preliminary data.</text>
</comment>
<dbReference type="EMBL" id="VEVQ02000002">
    <property type="protein sequence ID" value="NHN24601.1"/>
    <property type="molecule type" value="Genomic_DNA"/>
</dbReference>
<protein>
    <submittedName>
        <fullName evidence="4">Class I SAM-dependent methyltransferase</fullName>
    </submittedName>
</protein>
<dbReference type="InterPro" id="IPR029063">
    <property type="entry name" value="SAM-dependent_MTases_sf"/>
</dbReference>
<evidence type="ECO:0000259" key="3">
    <source>
        <dbReference type="Pfam" id="PF13649"/>
    </source>
</evidence>
<proteinExistence type="predicted"/>
<dbReference type="SUPFAM" id="SSF53335">
    <property type="entry name" value="S-adenosyl-L-methionine-dependent methyltransferases"/>
    <property type="match status" value="1"/>
</dbReference>